<dbReference type="EMBL" id="SPUK01000006">
    <property type="protein sequence ID" value="TQV96249.1"/>
    <property type="molecule type" value="Genomic_DNA"/>
</dbReference>
<gene>
    <name evidence="2" type="ORF">IF1G_04832</name>
</gene>
<comment type="caution">
    <text evidence="2">The sequence shown here is derived from an EMBL/GenBank/DDBJ whole genome shotgun (WGS) entry which is preliminary data.</text>
</comment>
<proteinExistence type="predicted"/>
<accession>A0A545V3F7</accession>
<feature type="compositionally biased region" description="Low complexity" evidence="1">
    <location>
        <begin position="20"/>
        <end position="29"/>
    </location>
</feature>
<evidence type="ECO:0000256" key="1">
    <source>
        <dbReference type="SAM" id="MobiDB-lite"/>
    </source>
</evidence>
<dbReference type="AlphaFoldDB" id="A0A545V3F7"/>
<organism evidence="2 3">
    <name type="scientific">Cordyceps javanica</name>
    <dbReference type="NCBI Taxonomy" id="43265"/>
    <lineage>
        <taxon>Eukaryota</taxon>
        <taxon>Fungi</taxon>
        <taxon>Dikarya</taxon>
        <taxon>Ascomycota</taxon>
        <taxon>Pezizomycotina</taxon>
        <taxon>Sordariomycetes</taxon>
        <taxon>Hypocreomycetidae</taxon>
        <taxon>Hypocreales</taxon>
        <taxon>Cordycipitaceae</taxon>
        <taxon>Cordyceps</taxon>
    </lineage>
</organism>
<feature type="region of interest" description="Disordered" evidence="1">
    <location>
        <begin position="18"/>
        <end position="41"/>
    </location>
</feature>
<evidence type="ECO:0000313" key="3">
    <source>
        <dbReference type="Proteomes" id="UP000315783"/>
    </source>
</evidence>
<sequence length="93" mass="9867">MSRCVYDAVCLVNLFEPQQSRSNGSSPRVGRGGGSEEEGGQKYVKILRKKKTLGETGYAGAIPGFMSLRGPKTAGAKCPSKKVDKSFTVAVLV</sequence>
<name>A0A545V3F7_9HYPO</name>
<reference evidence="2 3" key="1">
    <citation type="journal article" date="2019" name="Appl. Microbiol. Biotechnol.">
        <title>Genome sequence of Isaria javanica and comparative genome analysis insights into family S53 peptidase evolution in fungal entomopathogens.</title>
        <authorList>
            <person name="Lin R."/>
            <person name="Zhang X."/>
            <person name="Xin B."/>
            <person name="Zou M."/>
            <person name="Gao Y."/>
            <person name="Qin F."/>
            <person name="Hu Q."/>
            <person name="Xie B."/>
            <person name="Cheng X."/>
        </authorList>
    </citation>
    <scope>NUCLEOTIDE SEQUENCE [LARGE SCALE GENOMIC DNA]</scope>
    <source>
        <strain evidence="2 3">IJ1G</strain>
    </source>
</reference>
<keyword evidence="3" id="KW-1185">Reference proteome</keyword>
<protein>
    <submittedName>
        <fullName evidence="2">Uncharacterized protein</fullName>
    </submittedName>
</protein>
<dbReference type="Proteomes" id="UP000315783">
    <property type="component" value="Unassembled WGS sequence"/>
</dbReference>
<evidence type="ECO:0000313" key="2">
    <source>
        <dbReference type="EMBL" id="TQV96249.1"/>
    </source>
</evidence>